<dbReference type="SMART" id="SM00857">
    <property type="entry name" value="Resolvase"/>
    <property type="match status" value="1"/>
</dbReference>
<protein>
    <submittedName>
        <fullName evidence="2">Recombinase family protein</fullName>
    </submittedName>
</protein>
<dbReference type="PROSITE" id="PS51736">
    <property type="entry name" value="RECOMBINASES_3"/>
    <property type="match status" value="1"/>
</dbReference>
<dbReference type="Pfam" id="PF00239">
    <property type="entry name" value="Resolvase"/>
    <property type="match status" value="1"/>
</dbReference>
<dbReference type="AlphaFoldDB" id="A0AAE7DGU9"/>
<dbReference type="InterPro" id="IPR006119">
    <property type="entry name" value="Resolv_N"/>
</dbReference>
<organism evidence="2 3">
    <name type="scientific">Pseudomonas umsongensis</name>
    <dbReference type="NCBI Taxonomy" id="198618"/>
    <lineage>
        <taxon>Bacteria</taxon>
        <taxon>Pseudomonadati</taxon>
        <taxon>Pseudomonadota</taxon>
        <taxon>Gammaproteobacteria</taxon>
        <taxon>Pseudomonadales</taxon>
        <taxon>Pseudomonadaceae</taxon>
        <taxon>Pseudomonas</taxon>
    </lineage>
</organism>
<dbReference type="InterPro" id="IPR036162">
    <property type="entry name" value="Resolvase-like_N_sf"/>
</dbReference>
<gene>
    <name evidence="2" type="ORF">HGP31_27810</name>
</gene>
<dbReference type="RefSeq" id="WP_168759006.1">
    <property type="nucleotide sequence ID" value="NZ_CP051487.1"/>
</dbReference>
<evidence type="ECO:0000313" key="2">
    <source>
        <dbReference type="EMBL" id="QJC81911.1"/>
    </source>
</evidence>
<reference evidence="2 3" key="1">
    <citation type="submission" date="2020-04" db="EMBL/GenBank/DDBJ databases">
        <authorList>
            <person name="Yao Y."/>
            <person name="He Z."/>
        </authorList>
    </citation>
    <scope>NUCLEOTIDE SEQUENCE [LARGE SCALE GENOMIC DNA]</scope>
    <source>
        <strain evidence="2 3">CY-1</strain>
    </source>
</reference>
<dbReference type="SUPFAM" id="SSF53041">
    <property type="entry name" value="Resolvase-like"/>
    <property type="match status" value="1"/>
</dbReference>
<dbReference type="CDD" id="cd03768">
    <property type="entry name" value="SR_ResInv"/>
    <property type="match status" value="1"/>
</dbReference>
<accession>A0AAE7DGU9</accession>
<sequence length="134" mass="14558">MRTLAYVSTNSLSTEIQRCEIAQLHNVEHWFADEALSESVSVLEQPGFMDALKFARRGDTLIVHSIQSLGKCSLELFDALKALRAKGANVISVQEGFDLSSPQAKAFLKTAGGLAQLKRIISGGQNSTAKRANH</sequence>
<evidence type="ECO:0000259" key="1">
    <source>
        <dbReference type="PROSITE" id="PS51736"/>
    </source>
</evidence>
<dbReference type="Gene3D" id="3.40.50.1390">
    <property type="entry name" value="Resolvase, N-terminal catalytic domain"/>
    <property type="match status" value="1"/>
</dbReference>
<feature type="domain" description="Resolvase/invertase-type recombinase catalytic" evidence="1">
    <location>
        <begin position="1"/>
        <end position="134"/>
    </location>
</feature>
<dbReference type="GO" id="GO:0003677">
    <property type="term" value="F:DNA binding"/>
    <property type="evidence" value="ECO:0007669"/>
    <property type="project" value="InterPro"/>
</dbReference>
<dbReference type="GeneID" id="72197441"/>
<name>A0AAE7DGU9_9PSED</name>
<dbReference type="KEGG" id="pum:HGP31_27810"/>
<dbReference type="GO" id="GO:0000150">
    <property type="term" value="F:DNA strand exchange activity"/>
    <property type="evidence" value="ECO:0007669"/>
    <property type="project" value="InterPro"/>
</dbReference>
<dbReference type="Proteomes" id="UP000501367">
    <property type="component" value="Chromosome"/>
</dbReference>
<evidence type="ECO:0000313" key="3">
    <source>
        <dbReference type="Proteomes" id="UP000501367"/>
    </source>
</evidence>
<proteinExistence type="predicted"/>
<dbReference type="EMBL" id="CP051487">
    <property type="protein sequence ID" value="QJC81911.1"/>
    <property type="molecule type" value="Genomic_DNA"/>
</dbReference>